<evidence type="ECO:0000313" key="1">
    <source>
        <dbReference type="EMBL" id="CAF1883472.1"/>
    </source>
</evidence>
<reference evidence="1" key="1">
    <citation type="submission" date="2021-01" db="EMBL/GenBank/DDBJ databases">
        <authorList>
            <consortium name="Genoscope - CEA"/>
            <person name="William W."/>
        </authorList>
    </citation>
    <scope>NUCLEOTIDE SEQUENCE</scope>
</reference>
<dbReference type="EMBL" id="HG994366">
    <property type="protein sequence ID" value="CAF1883472.1"/>
    <property type="molecule type" value="Genomic_DNA"/>
</dbReference>
<proteinExistence type="predicted"/>
<dbReference type="AlphaFoldDB" id="A0A816K9P1"/>
<gene>
    <name evidence="1" type="ORF">DARMORV10_C02P05520.1</name>
</gene>
<sequence>MRRRLSSAPKLELCREIGLSKTDSRQKDFVPKARKFLIDNNNSNNLSMKSSQLWFLIVKTKGMINPGVLARVLTHDLTFFFYNFRIKMILISLI</sequence>
<dbReference type="Proteomes" id="UP001295469">
    <property type="component" value="Chromosome C02"/>
</dbReference>
<accession>A0A816K9P1</accession>
<organism evidence="1">
    <name type="scientific">Brassica napus</name>
    <name type="common">Rape</name>
    <dbReference type="NCBI Taxonomy" id="3708"/>
    <lineage>
        <taxon>Eukaryota</taxon>
        <taxon>Viridiplantae</taxon>
        <taxon>Streptophyta</taxon>
        <taxon>Embryophyta</taxon>
        <taxon>Tracheophyta</taxon>
        <taxon>Spermatophyta</taxon>
        <taxon>Magnoliopsida</taxon>
        <taxon>eudicotyledons</taxon>
        <taxon>Gunneridae</taxon>
        <taxon>Pentapetalae</taxon>
        <taxon>rosids</taxon>
        <taxon>malvids</taxon>
        <taxon>Brassicales</taxon>
        <taxon>Brassicaceae</taxon>
        <taxon>Brassiceae</taxon>
        <taxon>Brassica</taxon>
    </lineage>
</organism>
<protein>
    <submittedName>
        <fullName evidence="1">(rape) hypothetical protein</fullName>
    </submittedName>
</protein>
<name>A0A816K9P1_BRANA</name>